<dbReference type="AlphaFoldDB" id="A0A6N2T8K3"/>
<dbReference type="PANTHER" id="PTHR47099:SF1">
    <property type="entry name" value="METHYLCOBAMIDE:COM METHYLTRANSFERASE MTBA"/>
    <property type="match status" value="1"/>
</dbReference>
<keyword evidence="2" id="KW-0489">Methyltransferase</keyword>
<keyword evidence="2" id="KW-0808">Transferase</keyword>
<feature type="domain" description="Uroporphyrinogen decarboxylase (URO-D)" evidence="1">
    <location>
        <begin position="105"/>
        <end position="348"/>
    </location>
</feature>
<dbReference type="GO" id="GO:0032259">
    <property type="term" value="P:methylation"/>
    <property type="evidence" value="ECO:0007669"/>
    <property type="project" value="UniProtKB-KW"/>
</dbReference>
<evidence type="ECO:0000259" key="1">
    <source>
        <dbReference type="Pfam" id="PF01208"/>
    </source>
</evidence>
<dbReference type="GO" id="GO:0006779">
    <property type="term" value="P:porphyrin-containing compound biosynthetic process"/>
    <property type="evidence" value="ECO:0007669"/>
    <property type="project" value="InterPro"/>
</dbReference>
<gene>
    <name evidence="2" type="ORF">BILFYP9_01396</name>
</gene>
<name>A0A6N2T8K3_9BACE</name>
<organism evidence="2">
    <name type="scientific">Bacteroides intestinalis</name>
    <dbReference type="NCBI Taxonomy" id="329854"/>
    <lineage>
        <taxon>Bacteria</taxon>
        <taxon>Pseudomonadati</taxon>
        <taxon>Bacteroidota</taxon>
        <taxon>Bacteroidia</taxon>
        <taxon>Bacteroidales</taxon>
        <taxon>Bacteroidaceae</taxon>
        <taxon>Bacteroides</taxon>
    </lineage>
</organism>
<dbReference type="InterPro" id="IPR000257">
    <property type="entry name" value="Uroporphyrinogen_deCOase"/>
</dbReference>
<accession>A0A6N2T8K3</accession>
<dbReference type="Gene3D" id="3.20.20.210">
    <property type="match status" value="1"/>
</dbReference>
<dbReference type="InterPro" id="IPR038071">
    <property type="entry name" value="UROD/MetE-like_sf"/>
</dbReference>
<dbReference type="GO" id="GO:0008168">
    <property type="term" value="F:methyltransferase activity"/>
    <property type="evidence" value="ECO:0007669"/>
    <property type="project" value="UniProtKB-KW"/>
</dbReference>
<protein>
    <submittedName>
        <fullName evidence="2">Methylcobalamin:coenzyme M methyltransferase</fullName>
    </submittedName>
</protein>
<dbReference type="SUPFAM" id="SSF51726">
    <property type="entry name" value="UROD/MetE-like"/>
    <property type="match status" value="1"/>
</dbReference>
<dbReference type="PANTHER" id="PTHR47099">
    <property type="entry name" value="METHYLCOBAMIDE:COM METHYLTRANSFERASE MTBA"/>
    <property type="match status" value="1"/>
</dbReference>
<dbReference type="InterPro" id="IPR052024">
    <property type="entry name" value="Methanogen_methyltrans"/>
</dbReference>
<evidence type="ECO:0000313" key="2">
    <source>
        <dbReference type="EMBL" id="VYT00066.1"/>
    </source>
</evidence>
<dbReference type="EMBL" id="CACRSU010000014">
    <property type="protein sequence ID" value="VYT00066.1"/>
    <property type="molecule type" value="Genomic_DNA"/>
</dbReference>
<sequence length="354" mass="40540">MHYLNAYLCSIEFNEIQNPMKRVLFILFCFTTLVQAQIPTNKREVMQQFLSDTLDESYVPAAFFMHFGKDARTGEKAIDAHLRYFLSTGMDFVKIQFEQGYGRIRIEKPEDWELIKPLPSDFFTPTLEIIKYIYDIAGANAMILPTVYSPFQMLIQSVGAKTVIAYAKTEPERVKKALEYFTEALIGYVKACKKIGVDGFYTPTQGGEIKFYEVPGFFETFVKPYDIRVMQECNTQTQFNILHICDYEGKYDDLTRFVSYPGQIINAPCEVADQPFSLQACEQLFKRPAMGGLYRKGAILKGSSDEIAKEIYELKKTLKGKRFILGADCTILPQTPMDNIRTAIKTSHHTCNIE</sequence>
<reference evidence="2" key="1">
    <citation type="submission" date="2019-11" db="EMBL/GenBank/DDBJ databases">
        <authorList>
            <person name="Feng L."/>
        </authorList>
    </citation>
    <scope>NUCLEOTIDE SEQUENCE</scope>
    <source>
        <strain evidence="2">BintestinalisLFYP9</strain>
    </source>
</reference>
<dbReference type="GO" id="GO:0004853">
    <property type="term" value="F:uroporphyrinogen decarboxylase activity"/>
    <property type="evidence" value="ECO:0007669"/>
    <property type="project" value="InterPro"/>
</dbReference>
<proteinExistence type="predicted"/>
<dbReference type="Pfam" id="PF01208">
    <property type="entry name" value="URO-D"/>
    <property type="match status" value="1"/>
</dbReference>